<dbReference type="Proteomes" id="UP001140091">
    <property type="component" value="Unassembled WGS sequence"/>
</dbReference>
<evidence type="ECO:0000313" key="3">
    <source>
        <dbReference type="Proteomes" id="UP001140091"/>
    </source>
</evidence>
<evidence type="ECO:0000256" key="1">
    <source>
        <dbReference type="SAM" id="MobiDB-lite"/>
    </source>
</evidence>
<organism evidence="2 3">
    <name type="scientific">Candolleomyces eurysporus</name>
    <dbReference type="NCBI Taxonomy" id="2828524"/>
    <lineage>
        <taxon>Eukaryota</taxon>
        <taxon>Fungi</taxon>
        <taxon>Dikarya</taxon>
        <taxon>Basidiomycota</taxon>
        <taxon>Agaricomycotina</taxon>
        <taxon>Agaricomycetes</taxon>
        <taxon>Agaricomycetidae</taxon>
        <taxon>Agaricales</taxon>
        <taxon>Agaricineae</taxon>
        <taxon>Psathyrellaceae</taxon>
        <taxon>Candolleomyces</taxon>
    </lineage>
</organism>
<dbReference type="OrthoDB" id="3035230at2759"/>
<comment type="caution">
    <text evidence="2">The sequence shown here is derived from an EMBL/GenBank/DDBJ whole genome shotgun (WGS) entry which is preliminary data.</text>
</comment>
<dbReference type="EMBL" id="JANBPK010000053">
    <property type="protein sequence ID" value="KAJ2936480.1"/>
    <property type="molecule type" value="Genomic_DNA"/>
</dbReference>
<protein>
    <submittedName>
        <fullName evidence="2">Uncharacterized protein</fullName>
    </submittedName>
</protein>
<evidence type="ECO:0000313" key="2">
    <source>
        <dbReference type="EMBL" id="KAJ2936480.1"/>
    </source>
</evidence>
<accession>A0A9W8JKN7</accession>
<keyword evidence="3" id="KW-1185">Reference proteome</keyword>
<gene>
    <name evidence="2" type="ORF">H1R20_g614</name>
</gene>
<sequence length="695" mass="77445">MYPWVNQPFTEFVMYLTAVETSRLAASHGGVPVSPMLGTGVGFNILRRLDSLIPTETDFVVQTAGSTGVSKLLVISGGFYSDLDDFEVIDLPRALAPTTPIVKKAQPDTPAKPPHHPKPTDPKFRVLGSILQETANARNNGPIFHAKLDLQDQSLFERYLSSLDENLRAEHNCSSCRYFLSHFGDLCQVQDDGTLRPLIWPLTPNHRVPSIYCKFVSGMTEIFDGKDVGREYRITRNHQLSLGQEPTGNSLFQHFHVHLTENGPLANPLGILSTETSYRMLARVLDDYDMSVISGAHHLLHHKLLHSTSHRPVITWLKRTAEALQKFDGNEVQRRNLVTRYASGAPLGFLPALRGGLVGTLLTNIDCGLEFEDISRKWNNLANGLAYMRPTALPSTGNVQVAKKSFEALGYTRDDLMRYFMTIDQIPDVAVLWKDRSLWSKIVPSRRAPEAENRIFASLDSKLANPVASSSSAAPFNDDQGPPTKVSFRTFVRKTLPDAESIELEIASTRVLSFFTIGAPNSKSPFYFGSETNSASWYRWGKARNVANVGLNAGYCKVTAITTFPHMWEHMTAQEAMEYEDPSDNVAAGTSEETRRRWIGAKDDIRFMFCIQGARSDTGTTGLSLFPSLMRGEFHGVRKTVEAFSEQHRIAQPLGGNGVEQIAGVCNCRNQWESLLVRVTLNSGIRTKYRISLFD</sequence>
<dbReference type="AlphaFoldDB" id="A0A9W8JKN7"/>
<proteinExistence type="predicted"/>
<reference evidence="2" key="1">
    <citation type="submission" date="2022-06" db="EMBL/GenBank/DDBJ databases">
        <title>Genome Sequence of Candolleomyces eurysporus.</title>
        <authorList>
            <person name="Buettner E."/>
        </authorList>
    </citation>
    <scope>NUCLEOTIDE SEQUENCE</scope>
    <source>
        <strain evidence="2">VTCC 930004</strain>
    </source>
</reference>
<feature type="non-terminal residue" evidence="2">
    <location>
        <position position="1"/>
    </location>
</feature>
<name>A0A9W8JKN7_9AGAR</name>
<feature type="region of interest" description="Disordered" evidence="1">
    <location>
        <begin position="100"/>
        <end position="122"/>
    </location>
</feature>